<keyword evidence="6" id="KW-1185">Reference proteome</keyword>
<dbReference type="SUPFAM" id="SSF50129">
    <property type="entry name" value="GroES-like"/>
    <property type="match status" value="1"/>
</dbReference>
<evidence type="ECO:0000259" key="3">
    <source>
        <dbReference type="Pfam" id="PF00107"/>
    </source>
</evidence>
<dbReference type="InterPro" id="IPR013154">
    <property type="entry name" value="ADH-like_N"/>
</dbReference>
<sequence>MAQKIPKHIQGIIQQSKGGQYKFGQIEMPELKQGDLLIKVHAAPINPSDIGFIKGTYPSNDFPTILGKEGSGFVIAGYGEQEQKLIGKKVAFLPKASSRTGTYADYAISTINSSFILPDDVNLDQFSCVLINPQTVAYMFETVKENNVKAVVHDLGASQLGKQMTSYFQANGVDVINIVRRQDQLEDLKKNGAKYILNQNDEGFWDKLSELCQKLQVTIAFDAIGGEFTQNLINYLPNSSILYTYGSLAEKKDVILALLGTVINKFDAFGYQQKYKDRMKKKNKELIKQQMS</sequence>
<keyword evidence="1" id="KW-0521">NADP</keyword>
<comment type="caution">
    <text evidence="5">The sequence shown here is derived from an EMBL/GenBank/DDBJ whole genome shotgun (WGS) entry which is preliminary data.</text>
</comment>
<keyword evidence="2" id="KW-0560">Oxidoreductase</keyword>
<evidence type="ECO:0000313" key="5">
    <source>
        <dbReference type="EMBL" id="KRX05062.1"/>
    </source>
</evidence>
<dbReference type="InParanoid" id="A0A0V0QS18"/>
<proteinExistence type="predicted"/>
<dbReference type="OMA" id="GMWISSF"/>
<dbReference type="Pfam" id="PF08240">
    <property type="entry name" value="ADH_N"/>
    <property type="match status" value="1"/>
</dbReference>
<protein>
    <submittedName>
        <fullName evidence="5">GroES (Chaperonin 10)-like protein</fullName>
    </submittedName>
</protein>
<evidence type="ECO:0000256" key="1">
    <source>
        <dbReference type="ARBA" id="ARBA00022857"/>
    </source>
</evidence>
<name>A0A0V0QS18_PSEPJ</name>
<dbReference type="SUPFAM" id="SSF51735">
    <property type="entry name" value="NAD(P)-binding Rossmann-fold domains"/>
    <property type="match status" value="1"/>
</dbReference>
<dbReference type="InterPro" id="IPR036291">
    <property type="entry name" value="NAD(P)-bd_dom_sf"/>
</dbReference>
<dbReference type="PANTHER" id="PTHR48106:SF18">
    <property type="entry name" value="QUINONE OXIDOREDUCTASE PIG3"/>
    <property type="match status" value="1"/>
</dbReference>
<dbReference type="InterPro" id="IPR011032">
    <property type="entry name" value="GroES-like_sf"/>
</dbReference>
<feature type="domain" description="Alcohol dehydrogenase-like N-terminal" evidence="4">
    <location>
        <begin position="33"/>
        <end position="94"/>
    </location>
</feature>
<dbReference type="InterPro" id="IPR013149">
    <property type="entry name" value="ADH-like_C"/>
</dbReference>
<feature type="domain" description="Alcohol dehydrogenase-like C-terminal" evidence="3">
    <location>
        <begin position="166"/>
        <end position="252"/>
    </location>
</feature>
<dbReference type="Pfam" id="PF00107">
    <property type="entry name" value="ADH_zinc_N"/>
    <property type="match status" value="1"/>
</dbReference>
<accession>A0A0V0QS18</accession>
<dbReference type="GO" id="GO:0070402">
    <property type="term" value="F:NADPH binding"/>
    <property type="evidence" value="ECO:0007669"/>
    <property type="project" value="TreeGrafter"/>
</dbReference>
<dbReference type="Gene3D" id="3.90.180.10">
    <property type="entry name" value="Medium-chain alcohol dehydrogenases, catalytic domain"/>
    <property type="match status" value="1"/>
</dbReference>
<evidence type="ECO:0000259" key="4">
    <source>
        <dbReference type="Pfam" id="PF08240"/>
    </source>
</evidence>
<dbReference type="Proteomes" id="UP000054937">
    <property type="component" value="Unassembled WGS sequence"/>
</dbReference>
<dbReference type="AlphaFoldDB" id="A0A0V0QS18"/>
<evidence type="ECO:0000313" key="6">
    <source>
        <dbReference type="Proteomes" id="UP000054937"/>
    </source>
</evidence>
<dbReference type="OrthoDB" id="415383at2759"/>
<gene>
    <name evidence="5" type="ORF">PPERSA_06696</name>
</gene>
<dbReference type="PANTHER" id="PTHR48106">
    <property type="entry name" value="QUINONE OXIDOREDUCTASE PIG3-RELATED"/>
    <property type="match status" value="1"/>
</dbReference>
<organism evidence="5 6">
    <name type="scientific">Pseudocohnilembus persalinus</name>
    <name type="common">Ciliate</name>
    <dbReference type="NCBI Taxonomy" id="266149"/>
    <lineage>
        <taxon>Eukaryota</taxon>
        <taxon>Sar</taxon>
        <taxon>Alveolata</taxon>
        <taxon>Ciliophora</taxon>
        <taxon>Intramacronucleata</taxon>
        <taxon>Oligohymenophorea</taxon>
        <taxon>Scuticociliatia</taxon>
        <taxon>Philasterida</taxon>
        <taxon>Pseudocohnilembidae</taxon>
        <taxon>Pseudocohnilembus</taxon>
    </lineage>
</organism>
<reference evidence="5 6" key="1">
    <citation type="journal article" date="2015" name="Sci. Rep.">
        <title>Genome of the facultative scuticociliatosis pathogen Pseudocohnilembus persalinus provides insight into its virulence through horizontal gene transfer.</title>
        <authorList>
            <person name="Xiong J."/>
            <person name="Wang G."/>
            <person name="Cheng J."/>
            <person name="Tian M."/>
            <person name="Pan X."/>
            <person name="Warren A."/>
            <person name="Jiang C."/>
            <person name="Yuan D."/>
            <person name="Miao W."/>
        </authorList>
    </citation>
    <scope>NUCLEOTIDE SEQUENCE [LARGE SCALE GENOMIC DNA]</scope>
    <source>
        <strain evidence="5">36N120E</strain>
    </source>
</reference>
<dbReference type="Gene3D" id="3.40.50.720">
    <property type="entry name" value="NAD(P)-binding Rossmann-like Domain"/>
    <property type="match status" value="1"/>
</dbReference>
<dbReference type="EMBL" id="LDAU01000110">
    <property type="protein sequence ID" value="KRX05062.1"/>
    <property type="molecule type" value="Genomic_DNA"/>
</dbReference>
<dbReference type="GO" id="GO:0016651">
    <property type="term" value="F:oxidoreductase activity, acting on NAD(P)H"/>
    <property type="evidence" value="ECO:0007669"/>
    <property type="project" value="TreeGrafter"/>
</dbReference>
<evidence type="ECO:0000256" key="2">
    <source>
        <dbReference type="ARBA" id="ARBA00023002"/>
    </source>
</evidence>